<organism evidence="2 3">
    <name type="scientific">Streptomyces netropsis</name>
    <name type="common">Streptoverticillium netropsis</name>
    <dbReference type="NCBI Taxonomy" id="55404"/>
    <lineage>
        <taxon>Bacteria</taxon>
        <taxon>Bacillati</taxon>
        <taxon>Actinomycetota</taxon>
        <taxon>Actinomycetes</taxon>
        <taxon>Kitasatosporales</taxon>
        <taxon>Streptomycetaceae</taxon>
        <taxon>Streptomyces</taxon>
    </lineage>
</organism>
<keyword evidence="3" id="KW-1185">Reference proteome</keyword>
<dbReference type="CDD" id="cd00093">
    <property type="entry name" value="HTH_XRE"/>
    <property type="match status" value="1"/>
</dbReference>
<name>A0A7W7L5W8_STRNE</name>
<feature type="domain" description="HTH cro/C1-type" evidence="1">
    <location>
        <begin position="22"/>
        <end position="75"/>
    </location>
</feature>
<evidence type="ECO:0000313" key="3">
    <source>
        <dbReference type="Proteomes" id="UP000556436"/>
    </source>
</evidence>
<dbReference type="Pfam" id="PF13560">
    <property type="entry name" value="HTH_31"/>
    <property type="match status" value="1"/>
</dbReference>
<dbReference type="Pfam" id="PF19054">
    <property type="entry name" value="DUF5753"/>
    <property type="match status" value="1"/>
</dbReference>
<gene>
    <name evidence="2" type="ORF">FHS38_000192</name>
</gene>
<dbReference type="InterPro" id="IPR001387">
    <property type="entry name" value="Cro/C1-type_HTH"/>
</dbReference>
<dbReference type="InterPro" id="IPR010982">
    <property type="entry name" value="Lambda_DNA-bd_dom_sf"/>
</dbReference>
<sequence>MARRSRELTPDRSARHLFGSEVRRHRELAGMSLERLAEVVRYSRSHLSRIEVAEHMPPPDLAGRLDAAFGTDGHFERLYALARHEVHPDQYRRRMQLEAQARIIREYSGCFVPGLVQTEDYARAIFRSGGRKLTVSRIEELVAARMGRQALLRADSPPDLSIIIDEAVLRRPIGETDAWRGQLAELAAIVDTPTCIVQVLPFEHGEHGLLGGSLSLLTMDDGTTVAYEESITTGQLLEDPEIVGTCQRTYDLITAYALPPSDTAALIYTAMEELPS</sequence>
<proteinExistence type="predicted"/>
<dbReference type="PROSITE" id="PS50943">
    <property type="entry name" value="HTH_CROC1"/>
    <property type="match status" value="1"/>
</dbReference>
<dbReference type="Proteomes" id="UP000556436">
    <property type="component" value="Unassembled WGS sequence"/>
</dbReference>
<dbReference type="InterPro" id="IPR043917">
    <property type="entry name" value="DUF5753"/>
</dbReference>
<accession>A0A7W7L5W8</accession>
<evidence type="ECO:0000259" key="1">
    <source>
        <dbReference type="PROSITE" id="PS50943"/>
    </source>
</evidence>
<reference evidence="2 3" key="1">
    <citation type="submission" date="2020-08" db="EMBL/GenBank/DDBJ databases">
        <title>Genomic Encyclopedia of Type Strains, Phase III (KMG-III): the genomes of soil and plant-associated and newly described type strains.</title>
        <authorList>
            <person name="Whitman W."/>
        </authorList>
    </citation>
    <scope>NUCLEOTIDE SEQUENCE [LARGE SCALE GENOMIC DNA]</scope>
    <source>
        <strain evidence="2 3">CECT 3265</strain>
    </source>
</reference>
<dbReference type="AlphaFoldDB" id="A0A7W7L5W8"/>
<protein>
    <submittedName>
        <fullName evidence="2">Transcriptional regulator with XRE-family HTH domain</fullName>
    </submittedName>
</protein>
<dbReference type="SUPFAM" id="SSF47413">
    <property type="entry name" value="lambda repressor-like DNA-binding domains"/>
    <property type="match status" value="1"/>
</dbReference>
<dbReference type="RefSeq" id="WP_184729672.1">
    <property type="nucleotide sequence ID" value="NZ_BMRW01000001.1"/>
</dbReference>
<dbReference type="GO" id="GO:0003677">
    <property type="term" value="F:DNA binding"/>
    <property type="evidence" value="ECO:0007669"/>
    <property type="project" value="InterPro"/>
</dbReference>
<dbReference type="Gene3D" id="1.10.260.40">
    <property type="entry name" value="lambda repressor-like DNA-binding domains"/>
    <property type="match status" value="1"/>
</dbReference>
<evidence type="ECO:0000313" key="2">
    <source>
        <dbReference type="EMBL" id="MBB4884183.1"/>
    </source>
</evidence>
<comment type="caution">
    <text evidence="2">The sequence shown here is derived from an EMBL/GenBank/DDBJ whole genome shotgun (WGS) entry which is preliminary data.</text>
</comment>
<dbReference type="SMART" id="SM00530">
    <property type="entry name" value="HTH_XRE"/>
    <property type="match status" value="1"/>
</dbReference>
<dbReference type="EMBL" id="JACHJG010000001">
    <property type="protein sequence ID" value="MBB4884183.1"/>
    <property type="molecule type" value="Genomic_DNA"/>
</dbReference>